<dbReference type="AlphaFoldDB" id="E6WX64"/>
<dbReference type="GO" id="GO:0006355">
    <property type="term" value="P:regulation of DNA-templated transcription"/>
    <property type="evidence" value="ECO:0007669"/>
    <property type="project" value="InterPro"/>
</dbReference>
<evidence type="ECO:0000256" key="7">
    <source>
        <dbReference type="PROSITE-ProRule" id="PRU10141"/>
    </source>
</evidence>
<dbReference type="EMBL" id="CP002446">
    <property type="protein sequence ID" value="ADV28763.1"/>
    <property type="molecule type" value="Genomic_DNA"/>
</dbReference>
<dbReference type="Pfam" id="PF00069">
    <property type="entry name" value="Pkinase"/>
    <property type="match status" value="1"/>
</dbReference>
<feature type="transmembrane region" description="Helical" evidence="9">
    <location>
        <begin position="429"/>
        <end position="449"/>
    </location>
</feature>
<reference evidence="12 13" key="1">
    <citation type="submission" date="2011-01" db="EMBL/GenBank/DDBJ databases">
        <title>Complete sequence of Pseudoxanthomonas suwonensis 11-1.</title>
        <authorList>
            <consortium name="US DOE Joint Genome Institute"/>
            <person name="Lucas S."/>
            <person name="Copeland A."/>
            <person name="Lapidus A."/>
            <person name="Cheng J.-F."/>
            <person name="Goodwin L."/>
            <person name="Pitluck S."/>
            <person name="Teshima H."/>
            <person name="Detter J.C."/>
            <person name="Han C."/>
            <person name="Tapia R."/>
            <person name="Land M."/>
            <person name="Hauser L."/>
            <person name="Kyrpides N."/>
            <person name="Ivanova N."/>
            <person name="Ovchinnikova G."/>
            <person name="Siebers A.K."/>
            <person name="Allgaier M."/>
            <person name="Thelen M.P."/>
            <person name="Hugenholtz P."/>
            <person name="Gladden J."/>
            <person name="Woyke T."/>
        </authorList>
    </citation>
    <scope>NUCLEOTIDE SEQUENCE [LARGE SCALE GENOMIC DNA]</scope>
    <source>
        <strain evidence="13">11-1</strain>
    </source>
</reference>
<dbReference type="Gene3D" id="1.10.10.10">
    <property type="entry name" value="Winged helix-like DNA-binding domain superfamily/Winged helix DNA-binding domain"/>
    <property type="match status" value="1"/>
</dbReference>
<evidence type="ECO:0000313" key="13">
    <source>
        <dbReference type="Proteomes" id="UP000008632"/>
    </source>
</evidence>
<dbReference type="Pfam" id="PF13424">
    <property type="entry name" value="TPR_12"/>
    <property type="match status" value="1"/>
</dbReference>
<feature type="DNA-binding region" description="OmpR/PhoB-type" evidence="6">
    <location>
        <begin position="10"/>
        <end position="104"/>
    </location>
</feature>
<feature type="compositionally biased region" description="Basic and acidic residues" evidence="8">
    <location>
        <begin position="791"/>
        <end position="805"/>
    </location>
</feature>
<keyword evidence="12" id="KW-0723">Serine/threonine-protein kinase</keyword>
<dbReference type="CDD" id="cd00383">
    <property type="entry name" value="trans_reg_C"/>
    <property type="match status" value="1"/>
</dbReference>
<dbReference type="Pfam" id="PF00486">
    <property type="entry name" value="Trans_reg_C"/>
    <property type="match status" value="1"/>
</dbReference>
<dbReference type="Proteomes" id="UP000008632">
    <property type="component" value="Chromosome"/>
</dbReference>
<dbReference type="Gene3D" id="1.25.40.10">
    <property type="entry name" value="Tetratricopeptide repeat domain"/>
    <property type="match status" value="2"/>
</dbReference>
<evidence type="ECO:0000256" key="5">
    <source>
        <dbReference type="ARBA" id="ARBA00023125"/>
    </source>
</evidence>
<keyword evidence="9" id="KW-1133">Transmembrane helix</keyword>
<keyword evidence="4 7" id="KW-0067">ATP-binding</keyword>
<dbReference type="KEGG" id="psu:Psesu_2939"/>
<evidence type="ECO:0000259" key="11">
    <source>
        <dbReference type="PROSITE" id="PS51755"/>
    </source>
</evidence>
<dbReference type="PROSITE" id="PS00107">
    <property type="entry name" value="PROTEIN_KINASE_ATP"/>
    <property type="match status" value="1"/>
</dbReference>
<keyword evidence="13" id="KW-1185">Reference proteome</keyword>
<dbReference type="SUPFAM" id="SSF46894">
    <property type="entry name" value="C-terminal effector domain of the bipartite response regulators"/>
    <property type="match status" value="1"/>
</dbReference>
<evidence type="ECO:0000256" key="3">
    <source>
        <dbReference type="ARBA" id="ARBA00022777"/>
    </source>
</evidence>
<evidence type="ECO:0000256" key="2">
    <source>
        <dbReference type="ARBA" id="ARBA00022741"/>
    </source>
</evidence>
<dbReference type="SUPFAM" id="SSF48452">
    <property type="entry name" value="TPR-like"/>
    <property type="match status" value="1"/>
</dbReference>
<keyword evidence="3 12" id="KW-0418">Kinase</keyword>
<keyword evidence="9" id="KW-0812">Transmembrane</keyword>
<dbReference type="GO" id="GO:0000160">
    <property type="term" value="P:phosphorelay signal transduction system"/>
    <property type="evidence" value="ECO:0007669"/>
    <property type="project" value="InterPro"/>
</dbReference>
<dbReference type="InterPro" id="IPR019734">
    <property type="entry name" value="TPR_rpt"/>
</dbReference>
<dbReference type="InterPro" id="IPR011990">
    <property type="entry name" value="TPR-like_helical_dom_sf"/>
</dbReference>
<dbReference type="eggNOG" id="COG3710">
    <property type="taxonomic scope" value="Bacteria"/>
</dbReference>
<keyword evidence="5 6" id="KW-0238">DNA-binding</keyword>
<dbReference type="eggNOG" id="COG0457">
    <property type="taxonomic scope" value="Bacteria"/>
</dbReference>
<evidence type="ECO:0000256" key="1">
    <source>
        <dbReference type="ARBA" id="ARBA00022679"/>
    </source>
</evidence>
<dbReference type="PROSITE" id="PS51755">
    <property type="entry name" value="OMPR_PHOB"/>
    <property type="match status" value="1"/>
</dbReference>
<dbReference type="GO" id="GO:0005524">
    <property type="term" value="F:ATP binding"/>
    <property type="evidence" value="ECO:0007669"/>
    <property type="project" value="UniProtKB-UniRule"/>
</dbReference>
<proteinExistence type="predicted"/>
<dbReference type="eggNOG" id="COG0515">
    <property type="taxonomic scope" value="Bacteria"/>
</dbReference>
<dbReference type="OrthoDB" id="1971692at2"/>
<evidence type="ECO:0000256" key="6">
    <source>
        <dbReference type="PROSITE-ProRule" id="PRU01091"/>
    </source>
</evidence>
<keyword evidence="9" id="KW-0472">Membrane</keyword>
<feature type="domain" description="OmpR/PhoB-type" evidence="11">
    <location>
        <begin position="10"/>
        <end position="104"/>
    </location>
</feature>
<dbReference type="SMART" id="SM00220">
    <property type="entry name" value="S_TKc"/>
    <property type="match status" value="1"/>
</dbReference>
<dbReference type="SMART" id="SM00862">
    <property type="entry name" value="Trans_reg_C"/>
    <property type="match status" value="1"/>
</dbReference>
<dbReference type="InterPro" id="IPR011009">
    <property type="entry name" value="Kinase-like_dom_sf"/>
</dbReference>
<dbReference type="Gene3D" id="1.10.510.10">
    <property type="entry name" value="Transferase(Phosphotransferase) domain 1"/>
    <property type="match status" value="1"/>
</dbReference>
<feature type="region of interest" description="Disordered" evidence="8">
    <location>
        <begin position="111"/>
        <end position="133"/>
    </location>
</feature>
<feature type="domain" description="Protein kinase" evidence="10">
    <location>
        <begin position="135"/>
        <end position="419"/>
    </location>
</feature>
<feature type="region of interest" description="Disordered" evidence="8">
    <location>
        <begin position="787"/>
        <end position="806"/>
    </location>
</feature>
<dbReference type="PANTHER" id="PTHR43289:SF6">
    <property type="entry name" value="SERINE_THREONINE-PROTEIN KINASE NEKL-3"/>
    <property type="match status" value="1"/>
</dbReference>
<evidence type="ECO:0000313" key="12">
    <source>
        <dbReference type="EMBL" id="ADV28763.1"/>
    </source>
</evidence>
<evidence type="ECO:0000256" key="4">
    <source>
        <dbReference type="ARBA" id="ARBA00022840"/>
    </source>
</evidence>
<protein>
    <submittedName>
        <fullName evidence="12">Serine/threonine protein kinase</fullName>
    </submittedName>
</protein>
<dbReference type="SUPFAM" id="SSF56112">
    <property type="entry name" value="Protein kinase-like (PK-like)"/>
    <property type="match status" value="1"/>
</dbReference>
<dbReference type="GO" id="GO:0004674">
    <property type="term" value="F:protein serine/threonine kinase activity"/>
    <property type="evidence" value="ECO:0007669"/>
    <property type="project" value="UniProtKB-KW"/>
</dbReference>
<organism evidence="12 13">
    <name type="scientific">Pseudoxanthomonas suwonensis (strain 11-1)</name>
    <dbReference type="NCBI Taxonomy" id="743721"/>
    <lineage>
        <taxon>Bacteria</taxon>
        <taxon>Pseudomonadati</taxon>
        <taxon>Pseudomonadota</taxon>
        <taxon>Gammaproteobacteria</taxon>
        <taxon>Lysobacterales</taxon>
        <taxon>Lysobacteraceae</taxon>
        <taxon>Pseudoxanthomonas</taxon>
    </lineage>
</organism>
<name>E6WX64_PSEUU</name>
<dbReference type="PROSITE" id="PS50011">
    <property type="entry name" value="PROTEIN_KINASE_DOM"/>
    <property type="match status" value="1"/>
</dbReference>
<dbReference type="InterPro" id="IPR036388">
    <property type="entry name" value="WH-like_DNA-bd_sf"/>
</dbReference>
<keyword evidence="2 7" id="KW-0547">Nucleotide-binding</keyword>
<dbReference type="SMART" id="SM00028">
    <property type="entry name" value="TPR"/>
    <property type="match status" value="3"/>
</dbReference>
<dbReference type="InterPro" id="IPR001867">
    <property type="entry name" value="OmpR/PhoB-type_DNA-bd"/>
</dbReference>
<dbReference type="PANTHER" id="PTHR43289">
    <property type="entry name" value="MITOGEN-ACTIVATED PROTEIN KINASE KINASE KINASE 20-RELATED"/>
    <property type="match status" value="1"/>
</dbReference>
<dbReference type="GO" id="GO:0003677">
    <property type="term" value="F:DNA binding"/>
    <property type="evidence" value="ECO:0007669"/>
    <property type="project" value="UniProtKB-UniRule"/>
</dbReference>
<evidence type="ECO:0000259" key="10">
    <source>
        <dbReference type="PROSITE" id="PS50011"/>
    </source>
</evidence>
<keyword evidence="1" id="KW-0808">Transferase</keyword>
<feature type="binding site" evidence="7">
    <location>
        <position position="163"/>
    </location>
    <ligand>
        <name>ATP</name>
        <dbReference type="ChEBI" id="CHEBI:30616"/>
    </ligand>
</feature>
<accession>E6WX64</accession>
<sequence>MQQAGPRPAPGVWRFGEAGLHETEGRLEVAGSARALDRSSLQILRLLLRHAGEVVTKDELLEAGWPGRMVAENSLAKAVSRLRAALGDAAEVRAVHGYGYRLACRARFEPASTGSDRAAPRQPEGGDTLPGEASWTLVRPLGEGGSGVTWLARSPVHGERVLKLARDEAGLRGLRREVALARYIHEAIPGQAHVAPVLGWNLEEPPCWLELPYFPGGNLLEWVRARAGAATLDEATRLSLCVSLCEAVAAIHDLGIIHRDLKPENLYPVEDERGLRVVLADLGAGEALAPALPGEAPASGSAPGQGSLDPLATGSLLYIAPEVAAGDAATQRSDVYALGVLVFQLLSGDLRGALGPGWEARIADPLLREDIALAAATDPRRRTLDARTLGARLRGLEARRAGRRAAREQALQARLQAWRRRRELRRRRFGLAVTLALGAGLLATGWMYLESERRRHQAETATAQREAMLAFVTRDILGQADPYDSRSSRATASGIRAAVDRAASRVDGRLQSDPLAAAAVHGMLGSIYFAQDAHDRAITHLEKARAYSLAGGIGDPAGLVQVETTLCDVYRIGGRIDAAEDACASAMEHARGAGEPARQLATLKLGQLRGEQGRQEESLQLLQPLLQAGAFAGDPRLRGELHWALGLSERSRGNYPAARAHFEQLLQAARAMGDDSSWLGWAYNSLGSVLVETGDYARADAVLLRARDVFARTQGEDQIEAQMPEAWRAEIRLLRGQWDEATEILQRIRAAWQDHLPPQHSQQQRIAASLAWADAMAGRSAEAAAALAGVPRRDDPARKRGERTSASRTLRWTRAALALGELDRAGELLDLFEEELGTGLPEPHPLRVEAACLRTEWASLRGEALLARESGQACRTGMARYYAPTDPRLRHLQATRVALATGATAP</sequence>
<dbReference type="InterPro" id="IPR017441">
    <property type="entry name" value="Protein_kinase_ATP_BS"/>
</dbReference>
<dbReference type="InterPro" id="IPR016032">
    <property type="entry name" value="Sig_transdc_resp-reg_C-effctor"/>
</dbReference>
<evidence type="ECO:0000256" key="9">
    <source>
        <dbReference type="SAM" id="Phobius"/>
    </source>
</evidence>
<dbReference type="STRING" id="743721.Psesu_2939"/>
<evidence type="ECO:0000256" key="8">
    <source>
        <dbReference type="SAM" id="MobiDB-lite"/>
    </source>
</evidence>
<dbReference type="HOGENOM" id="CLU_014009_0_0_6"/>
<gene>
    <name evidence="12" type="ordered locus">Psesu_2939</name>
</gene>
<dbReference type="InterPro" id="IPR000719">
    <property type="entry name" value="Prot_kinase_dom"/>
</dbReference>
<dbReference type="RefSeq" id="WP_013536588.1">
    <property type="nucleotide sequence ID" value="NC_014924.1"/>
</dbReference>